<dbReference type="Proteomes" id="UP000235460">
    <property type="component" value="Unassembled WGS sequence"/>
</dbReference>
<evidence type="ECO:0000256" key="1">
    <source>
        <dbReference type="SAM" id="SignalP"/>
    </source>
</evidence>
<organism evidence="3 5">
    <name type="scientific">Thermodesulfobacterium geofontis</name>
    <dbReference type="NCBI Taxonomy" id="1295609"/>
    <lineage>
        <taxon>Bacteria</taxon>
        <taxon>Pseudomonadati</taxon>
        <taxon>Thermodesulfobacteriota</taxon>
        <taxon>Thermodesulfobacteria</taxon>
        <taxon>Thermodesulfobacteriales</taxon>
        <taxon>Thermodesulfobacteriaceae</taxon>
        <taxon>Thermodesulfobacterium</taxon>
    </lineage>
</organism>
<comment type="caution">
    <text evidence="3">The sequence shown here is derived from an EMBL/GenBank/DDBJ whole genome shotgun (WGS) entry which is preliminary data.</text>
</comment>
<evidence type="ECO:0000313" key="3">
    <source>
        <dbReference type="EMBL" id="PMP97467.1"/>
    </source>
</evidence>
<dbReference type="AlphaFoldDB" id="A0A2N7QF92"/>
<feature type="signal peptide" evidence="1">
    <location>
        <begin position="1"/>
        <end position="19"/>
    </location>
</feature>
<dbReference type="EMBL" id="PNJD01000179">
    <property type="protein sequence ID" value="PMP97467.1"/>
    <property type="molecule type" value="Genomic_DNA"/>
</dbReference>
<name>A0A2N7QF92_9BACT</name>
<dbReference type="EMBL" id="PNIK01000105">
    <property type="protein sequence ID" value="PMP65040.1"/>
    <property type="molecule type" value="Genomic_DNA"/>
</dbReference>
<evidence type="ECO:0000313" key="5">
    <source>
        <dbReference type="Proteomes" id="UP000235619"/>
    </source>
</evidence>
<keyword evidence="1" id="KW-0732">Signal</keyword>
<sequence length="172" mass="20181">MKKFFIFILFLLVFESAYSNNLENSAENCKIINLDLDSNEFFINLDGFEAKPVKKESFNIFGNVLIEKRIYKNSNNKLKVSLYRGKNLINNWKSLFFSLSGFSEENLKDLEIEEFKAKLYERENYKAIILPLLENQNSGLVIIFSSETLTLEELINLIKKFPLYKFYLTPCP</sequence>
<proteinExistence type="predicted"/>
<dbReference type="Proteomes" id="UP000235619">
    <property type="component" value="Unassembled WGS sequence"/>
</dbReference>
<feature type="chain" id="PRO_5014564316" evidence="1">
    <location>
        <begin position="20"/>
        <end position="172"/>
    </location>
</feature>
<reference evidence="4 5" key="1">
    <citation type="submission" date="2018-01" db="EMBL/GenBank/DDBJ databases">
        <title>Metagenomic assembled genomes from two thermal pools in the Uzon Caldera, Kamchatka, Russia.</title>
        <authorList>
            <person name="Wilkins L."/>
            <person name="Ettinger C."/>
        </authorList>
    </citation>
    <scope>NUCLEOTIDE SEQUENCE [LARGE SCALE GENOMIC DNA]</scope>
    <source>
        <strain evidence="3">ARK-04</strain>
        <strain evidence="2">ZAV-08</strain>
    </source>
</reference>
<gene>
    <name evidence="3" type="ORF">C0169_02985</name>
    <name evidence="2" type="ORF">C0190_07230</name>
</gene>
<evidence type="ECO:0000313" key="4">
    <source>
        <dbReference type="Proteomes" id="UP000235460"/>
    </source>
</evidence>
<evidence type="ECO:0000313" key="2">
    <source>
        <dbReference type="EMBL" id="PMP65040.1"/>
    </source>
</evidence>
<protein>
    <submittedName>
        <fullName evidence="3">Uncharacterized protein</fullName>
    </submittedName>
</protein>
<accession>A0A2N7QF92</accession>